<evidence type="ECO:0000256" key="3">
    <source>
        <dbReference type="ARBA" id="ARBA00022692"/>
    </source>
</evidence>
<feature type="transmembrane region" description="Helical" evidence="7">
    <location>
        <begin position="152"/>
        <end position="172"/>
    </location>
</feature>
<evidence type="ECO:0000256" key="2">
    <source>
        <dbReference type="ARBA" id="ARBA00022448"/>
    </source>
</evidence>
<sequence length="409" mass="43776">MKALKIFLASITPGLFLIGYNIGTGSITTMASAGASYGMSMTWALLLSCIFTYFLVVIFGQYTAVTGNTVLSSFKQQFGKGFALFVLGSLLLSEWVSCMGVMGVVIQVVQEWSRPLTASGEGFNPVLLAAIFGAVLYGLFWQGQHRFFEKILSVFVGIMGITFILTMFMVIPDPKEVIAGLVPKIPDGTNKLLLVAGMVGTTMGAILYVVRSILVQEKGWTVRDLKLEKRDAFVSAAAMFVLSIAIMASAAGTLYPRGLKVENAIDMVNLLEPLAGRFAISIFVAGIVSAGLSSLFPIVILAPWLLADYNNKPRNMRSTSSRLLVLFGVALGFVVPVFGGRPVFVMIISQALAAIATPVVLGLMLILINRPSIMGGYKASRQRNLLMGVIVLFTVMMAVAGIVGIAGQI</sequence>
<feature type="transmembrane region" description="Helical" evidence="7">
    <location>
        <begin position="82"/>
        <end position="110"/>
    </location>
</feature>
<organism evidence="8 9">
    <name type="scientific">Agaribacillus aureus</name>
    <dbReference type="NCBI Taxonomy" id="3051825"/>
    <lineage>
        <taxon>Bacteria</taxon>
        <taxon>Pseudomonadati</taxon>
        <taxon>Bacteroidota</taxon>
        <taxon>Cytophagia</taxon>
        <taxon>Cytophagales</taxon>
        <taxon>Splendidivirgaceae</taxon>
        <taxon>Agaribacillus</taxon>
    </lineage>
</organism>
<feature type="transmembrane region" description="Helical" evidence="7">
    <location>
        <begin position="192"/>
        <end position="211"/>
    </location>
</feature>
<keyword evidence="5 7" id="KW-1133">Transmembrane helix</keyword>
<evidence type="ECO:0000256" key="4">
    <source>
        <dbReference type="ARBA" id="ARBA00022847"/>
    </source>
</evidence>
<name>A0ABT8LH55_9BACT</name>
<keyword evidence="3 7" id="KW-0812">Transmembrane</keyword>
<protein>
    <submittedName>
        <fullName evidence="8">Nramp family divalent metal transporter</fullName>
    </submittedName>
</protein>
<feature type="transmembrane region" description="Helical" evidence="7">
    <location>
        <begin position="43"/>
        <end position="62"/>
    </location>
</feature>
<gene>
    <name evidence="8" type="ORF">QQ020_34000</name>
</gene>
<dbReference type="PANTHER" id="PTHR11706">
    <property type="entry name" value="SOLUTE CARRIER PROTEIN FAMILY 11 MEMBER"/>
    <property type="match status" value="1"/>
</dbReference>
<dbReference type="Pfam" id="PF01566">
    <property type="entry name" value="Nramp"/>
    <property type="match status" value="1"/>
</dbReference>
<evidence type="ECO:0000256" key="6">
    <source>
        <dbReference type="ARBA" id="ARBA00023136"/>
    </source>
</evidence>
<keyword evidence="6 7" id="KW-0472">Membrane</keyword>
<dbReference type="NCBIfam" id="NF037982">
    <property type="entry name" value="Nramp_1"/>
    <property type="match status" value="1"/>
</dbReference>
<comment type="subcellular location">
    <subcellularLocation>
        <location evidence="1">Membrane</location>
        <topology evidence="1">Multi-pass membrane protein</topology>
    </subcellularLocation>
</comment>
<dbReference type="Proteomes" id="UP001172083">
    <property type="component" value="Unassembled WGS sequence"/>
</dbReference>
<proteinExistence type="predicted"/>
<feature type="transmembrane region" description="Helical" evidence="7">
    <location>
        <begin position="275"/>
        <end position="307"/>
    </location>
</feature>
<dbReference type="PANTHER" id="PTHR11706:SF33">
    <property type="entry name" value="NATURAL RESISTANCE-ASSOCIATED MACROPHAGE PROTEIN 2"/>
    <property type="match status" value="1"/>
</dbReference>
<accession>A0ABT8LH55</accession>
<feature type="transmembrane region" description="Helical" evidence="7">
    <location>
        <begin position="122"/>
        <end position="140"/>
    </location>
</feature>
<dbReference type="EMBL" id="JAUJEB010000013">
    <property type="protein sequence ID" value="MDN5217135.1"/>
    <property type="molecule type" value="Genomic_DNA"/>
</dbReference>
<dbReference type="RefSeq" id="WP_346762471.1">
    <property type="nucleotide sequence ID" value="NZ_JAUJEB010000013.1"/>
</dbReference>
<evidence type="ECO:0000256" key="7">
    <source>
        <dbReference type="SAM" id="Phobius"/>
    </source>
</evidence>
<evidence type="ECO:0000256" key="1">
    <source>
        <dbReference type="ARBA" id="ARBA00004141"/>
    </source>
</evidence>
<evidence type="ECO:0000313" key="9">
    <source>
        <dbReference type="Proteomes" id="UP001172083"/>
    </source>
</evidence>
<feature type="transmembrane region" description="Helical" evidence="7">
    <location>
        <begin position="319"/>
        <end position="338"/>
    </location>
</feature>
<keyword evidence="2" id="KW-0813">Transport</keyword>
<keyword evidence="9" id="KW-1185">Reference proteome</keyword>
<keyword evidence="4" id="KW-0769">Symport</keyword>
<feature type="transmembrane region" description="Helical" evidence="7">
    <location>
        <begin position="344"/>
        <end position="368"/>
    </location>
</feature>
<comment type="caution">
    <text evidence="8">The sequence shown here is derived from an EMBL/GenBank/DDBJ whole genome shotgun (WGS) entry which is preliminary data.</text>
</comment>
<feature type="transmembrane region" description="Helical" evidence="7">
    <location>
        <begin position="389"/>
        <end position="407"/>
    </location>
</feature>
<evidence type="ECO:0000313" key="8">
    <source>
        <dbReference type="EMBL" id="MDN5217135.1"/>
    </source>
</evidence>
<evidence type="ECO:0000256" key="5">
    <source>
        <dbReference type="ARBA" id="ARBA00022989"/>
    </source>
</evidence>
<dbReference type="InterPro" id="IPR001046">
    <property type="entry name" value="NRAMP_fam"/>
</dbReference>
<feature type="transmembrane region" description="Helical" evidence="7">
    <location>
        <begin position="232"/>
        <end position="255"/>
    </location>
</feature>
<reference evidence="8" key="1">
    <citation type="submission" date="2023-06" db="EMBL/GenBank/DDBJ databases">
        <title>Genomic of Agaribacillus aureum.</title>
        <authorList>
            <person name="Wang G."/>
        </authorList>
    </citation>
    <scope>NUCLEOTIDE SEQUENCE</scope>
    <source>
        <strain evidence="8">BMA12</strain>
    </source>
</reference>